<sequence>MGVGTRFTALGKSDVWVNVGAHMSFRPSEVPMHVRHSRFRRTAALIVTTIVVGGCTLSTVPAAAQVADCVSTFNLLIPGTWETEENADPAVPVGMLAPVAHALKNAHGDAVEVYTLPYMARAFDNGHTYADSKADAVSKATRVLEDVAQSCPRTKFTLTGYSQGADAAGDIASDIGNGRGPVDASRVLAVGLLADPGAGTPGTATVGPRTSGHGIADPRPRGMGALSGRVASICDPGDLYCSIEKGTNPLIGSLGSILSKTPSAGNATASGGSTHLAGALTADFSDADLPTLGADVTSLGEQLTAPNIDLGQVAATAQSISSTLAPLSDLLTSGAANPAATGQLGAAPAGTAERYAYDVLTRAGDSDLAGAVDAAVEIADTARMLTGNESPSLPTSAPEMRALTENVDALTGQIGPLASAPADVLASSSSVLSVLKPTVVIDQVLNVVTGVSSLDMPGILHNLTVLPQKVAALDARGAHQVAGELNNQFSPLVEMAAGVDLRWVAQVLAVIPDPSGATQIAALVASILSNVDVIRLATIVGQIQEIAWSAVEKVLPPPGIAPDPVGAAATMTGLLPVGLDLASVATDMLSGKPTKTAPELLGRTTHAASPTITNQDANLDLWQLSDSLVELSQSQGADDLASLVSEGLSAASFLASNAHTNYNTLVVDNAGRSAIRWLSDWLNLQIGRAV</sequence>
<accession>A0A097SQH2</accession>
<keyword evidence="2" id="KW-0719">Serine esterase</keyword>
<gene>
    <name evidence="6" type="ORF">LRS1606.349</name>
</gene>
<dbReference type="AlphaFoldDB" id="A0A097SQH2"/>
<protein>
    <recommendedName>
        <fullName evidence="7">Cutinase</fullName>
    </recommendedName>
</protein>
<dbReference type="EMBL" id="KJ605395">
    <property type="protein sequence ID" value="AIU93783.1"/>
    <property type="molecule type" value="Genomic_DNA"/>
</dbReference>
<evidence type="ECO:0000313" key="6">
    <source>
        <dbReference type="EMBL" id="AIU93783.1"/>
    </source>
</evidence>
<dbReference type="Pfam" id="PF01083">
    <property type="entry name" value="Cutinase"/>
    <property type="match status" value="1"/>
</dbReference>
<dbReference type="SUPFAM" id="SSF53474">
    <property type="entry name" value="alpha/beta-Hydrolases"/>
    <property type="match status" value="1"/>
</dbReference>
<proteinExistence type="inferred from homology"/>
<dbReference type="PANTHER" id="PTHR33630:SF9">
    <property type="entry name" value="CUTINASE 4"/>
    <property type="match status" value="1"/>
</dbReference>
<dbReference type="Gene3D" id="3.40.50.1820">
    <property type="entry name" value="alpha/beta hydrolase"/>
    <property type="match status" value="1"/>
</dbReference>
<dbReference type="PANTHER" id="PTHR33630">
    <property type="entry name" value="CUTINASE RV1984C-RELATED-RELATED"/>
    <property type="match status" value="1"/>
</dbReference>
<keyword evidence="4" id="KW-1015">Disulfide bond</keyword>
<keyword evidence="5" id="KW-1133">Transmembrane helix</keyword>
<evidence type="ECO:0008006" key="7">
    <source>
        <dbReference type="Google" id="ProtNLM"/>
    </source>
</evidence>
<evidence type="ECO:0000256" key="3">
    <source>
        <dbReference type="ARBA" id="ARBA00022801"/>
    </source>
</evidence>
<reference evidence="6" key="1">
    <citation type="submission" date="2014-03" db="EMBL/GenBank/DDBJ databases">
        <authorList>
            <person name="Zhang G."/>
            <person name="Zhu L."/>
            <person name="Fang P."/>
        </authorList>
    </citation>
    <scope>NUCLEOTIDE SEQUENCE</scope>
    <source>
        <strain evidence="6">NS1</strain>
        <plasmid evidence="6">pNSL1</plasmid>
    </source>
</reference>
<geneLocation type="plasmid" evidence="6">
    <name>pNSL1</name>
</geneLocation>
<evidence type="ECO:0000256" key="2">
    <source>
        <dbReference type="ARBA" id="ARBA00022487"/>
    </source>
</evidence>
<dbReference type="InterPro" id="IPR029058">
    <property type="entry name" value="AB_hydrolase_fold"/>
</dbReference>
<dbReference type="InterPro" id="IPR000675">
    <property type="entry name" value="Cutinase/axe"/>
</dbReference>
<keyword evidence="5" id="KW-0472">Membrane</keyword>
<evidence type="ECO:0000256" key="1">
    <source>
        <dbReference type="ARBA" id="ARBA00007534"/>
    </source>
</evidence>
<name>A0A097SQH2_9NOCA</name>
<evidence type="ECO:0000256" key="5">
    <source>
        <dbReference type="SAM" id="Phobius"/>
    </source>
</evidence>
<comment type="similarity">
    <text evidence="1">Belongs to the cutinase family.</text>
</comment>
<dbReference type="GO" id="GO:0052689">
    <property type="term" value="F:carboxylic ester hydrolase activity"/>
    <property type="evidence" value="ECO:0007669"/>
    <property type="project" value="UniProtKB-KW"/>
</dbReference>
<feature type="transmembrane region" description="Helical" evidence="5">
    <location>
        <begin position="42"/>
        <end position="64"/>
    </location>
</feature>
<keyword evidence="3" id="KW-0378">Hydrolase</keyword>
<evidence type="ECO:0000256" key="4">
    <source>
        <dbReference type="ARBA" id="ARBA00023157"/>
    </source>
</evidence>
<dbReference type="SMART" id="SM01110">
    <property type="entry name" value="Cutinase"/>
    <property type="match status" value="1"/>
</dbReference>
<organism evidence="6">
    <name type="scientific">Rhodococcus sp. NS1</name>
    <dbReference type="NCBI Taxonomy" id="402236"/>
    <lineage>
        <taxon>Bacteria</taxon>
        <taxon>Bacillati</taxon>
        <taxon>Actinomycetota</taxon>
        <taxon>Actinomycetes</taxon>
        <taxon>Mycobacteriales</taxon>
        <taxon>Nocardiaceae</taxon>
        <taxon>Rhodococcus</taxon>
    </lineage>
</organism>
<keyword evidence="6" id="KW-0614">Plasmid</keyword>
<keyword evidence="5" id="KW-0812">Transmembrane</keyword>